<name>A0A6I4IYE6_9SPHN</name>
<dbReference type="GO" id="GO:0006457">
    <property type="term" value="P:protein folding"/>
    <property type="evidence" value="ECO:0007669"/>
    <property type="project" value="InterPro"/>
</dbReference>
<accession>A0A6I4IYE6</accession>
<gene>
    <name evidence="6" type="ORF">GON01_04185</name>
</gene>
<dbReference type="EMBL" id="WQMS01000006">
    <property type="protein sequence ID" value="MVO77137.1"/>
    <property type="molecule type" value="Genomic_DNA"/>
</dbReference>
<dbReference type="InterPro" id="IPR024199">
    <property type="entry name" value="Uncharacterised_DsbB"/>
</dbReference>
<organism evidence="6 7">
    <name type="scientific">Sphingomonas horti</name>
    <dbReference type="NCBI Taxonomy" id="2682842"/>
    <lineage>
        <taxon>Bacteria</taxon>
        <taxon>Pseudomonadati</taxon>
        <taxon>Pseudomonadota</taxon>
        <taxon>Alphaproteobacteria</taxon>
        <taxon>Sphingomonadales</taxon>
        <taxon>Sphingomonadaceae</taxon>
        <taxon>Sphingomonas</taxon>
    </lineage>
</organism>
<evidence type="ECO:0000256" key="1">
    <source>
        <dbReference type="ARBA" id="ARBA00004141"/>
    </source>
</evidence>
<dbReference type="AlphaFoldDB" id="A0A6I4IYE6"/>
<evidence type="ECO:0000313" key="7">
    <source>
        <dbReference type="Proteomes" id="UP000441389"/>
    </source>
</evidence>
<dbReference type="PIRSF" id="PIRSF033913">
    <property type="entry name" value="S-S_format_DsbB"/>
    <property type="match status" value="1"/>
</dbReference>
<evidence type="ECO:0000256" key="2">
    <source>
        <dbReference type="ARBA" id="ARBA00022692"/>
    </source>
</evidence>
<keyword evidence="3 5" id="KW-1133">Transmembrane helix</keyword>
<evidence type="ECO:0000256" key="3">
    <source>
        <dbReference type="ARBA" id="ARBA00022989"/>
    </source>
</evidence>
<keyword evidence="4 5" id="KW-0472">Membrane</keyword>
<dbReference type="Pfam" id="PF02600">
    <property type="entry name" value="DsbB"/>
    <property type="match status" value="1"/>
</dbReference>
<protein>
    <submittedName>
        <fullName evidence="6">Disulfide bond formation protein B</fullName>
    </submittedName>
</protein>
<keyword evidence="2 5" id="KW-0812">Transmembrane</keyword>
<dbReference type="InterPro" id="IPR023380">
    <property type="entry name" value="DsbB-like_sf"/>
</dbReference>
<dbReference type="GO" id="GO:0016020">
    <property type="term" value="C:membrane"/>
    <property type="evidence" value="ECO:0007669"/>
    <property type="project" value="UniProtKB-SubCell"/>
</dbReference>
<evidence type="ECO:0000256" key="5">
    <source>
        <dbReference type="SAM" id="Phobius"/>
    </source>
</evidence>
<comment type="subcellular location">
    <subcellularLocation>
        <location evidence="1">Membrane</location>
        <topology evidence="1">Multi-pass membrane protein</topology>
    </subcellularLocation>
</comment>
<dbReference type="InterPro" id="IPR003752">
    <property type="entry name" value="DiS_bond_form_DsbB/BdbC"/>
</dbReference>
<feature type="transmembrane region" description="Helical" evidence="5">
    <location>
        <begin position="135"/>
        <end position="155"/>
    </location>
</feature>
<dbReference type="RefSeq" id="WP_157026117.1">
    <property type="nucleotide sequence ID" value="NZ_WQMS01000006.1"/>
</dbReference>
<dbReference type="Proteomes" id="UP000441389">
    <property type="component" value="Unassembled WGS sequence"/>
</dbReference>
<keyword evidence="7" id="KW-1185">Reference proteome</keyword>
<feature type="transmembrane region" description="Helical" evidence="5">
    <location>
        <begin position="40"/>
        <end position="57"/>
    </location>
</feature>
<dbReference type="Gene3D" id="1.20.1550.10">
    <property type="entry name" value="DsbB-like"/>
    <property type="match status" value="1"/>
</dbReference>
<dbReference type="GO" id="GO:0015035">
    <property type="term" value="F:protein-disulfide reductase activity"/>
    <property type="evidence" value="ECO:0007669"/>
    <property type="project" value="InterPro"/>
</dbReference>
<sequence length="161" mass="17012">MSQLAKARLLALLAPAVLLGGALASQYVGGLYPCEMCYWQRWPHEAAIALALLAYGLSGQPRWSRALVLLAALAIAISGAIGVFHAGVEYGWWEGVTTCSRGPSAASSEDLLKAIMNAPLIRCDQPQWTLGGVSLAGFNAIFSFGAAIAIWALLAGKRRAR</sequence>
<dbReference type="SUPFAM" id="SSF158442">
    <property type="entry name" value="DsbB-like"/>
    <property type="match status" value="1"/>
</dbReference>
<evidence type="ECO:0000313" key="6">
    <source>
        <dbReference type="EMBL" id="MVO77137.1"/>
    </source>
</evidence>
<evidence type="ECO:0000256" key="4">
    <source>
        <dbReference type="ARBA" id="ARBA00023136"/>
    </source>
</evidence>
<proteinExistence type="predicted"/>
<reference evidence="6 7" key="1">
    <citation type="submission" date="2019-12" db="EMBL/GenBank/DDBJ databases">
        <authorList>
            <person name="Huq M.A."/>
        </authorList>
    </citation>
    <scope>NUCLEOTIDE SEQUENCE [LARGE SCALE GENOMIC DNA]</scope>
    <source>
        <strain evidence="6 7">MAH-20</strain>
    </source>
</reference>
<comment type="caution">
    <text evidence="6">The sequence shown here is derived from an EMBL/GenBank/DDBJ whole genome shotgun (WGS) entry which is preliminary data.</text>
</comment>
<feature type="transmembrane region" description="Helical" evidence="5">
    <location>
        <begin position="66"/>
        <end position="88"/>
    </location>
</feature>